<organism evidence="1 2">
    <name type="scientific">Photobacterium marinum</name>
    <dbReference type="NCBI Taxonomy" id="1056511"/>
    <lineage>
        <taxon>Bacteria</taxon>
        <taxon>Pseudomonadati</taxon>
        <taxon>Pseudomonadota</taxon>
        <taxon>Gammaproteobacteria</taxon>
        <taxon>Vibrionales</taxon>
        <taxon>Vibrionaceae</taxon>
        <taxon>Photobacterium</taxon>
    </lineage>
</organism>
<dbReference type="OrthoDB" id="5873802at2"/>
<evidence type="ECO:0000313" key="2">
    <source>
        <dbReference type="Proteomes" id="UP000011134"/>
    </source>
</evidence>
<name>L8J6M0_9GAMM</name>
<dbReference type="RefSeq" id="WP_007468191.1">
    <property type="nucleotide sequence ID" value="NZ_AMZO01000026.1"/>
</dbReference>
<gene>
    <name evidence="1" type="ORF">C942_02529</name>
</gene>
<comment type="caution">
    <text evidence="1">The sequence shown here is derived from an EMBL/GenBank/DDBJ whole genome shotgun (WGS) entry which is preliminary data.</text>
</comment>
<dbReference type="AlphaFoldDB" id="L8J6M0"/>
<dbReference type="EMBL" id="AMZO01000026">
    <property type="protein sequence ID" value="ELR64505.1"/>
    <property type="molecule type" value="Genomic_DNA"/>
</dbReference>
<dbReference type="PATRIC" id="fig|1056511.3.peg.3602"/>
<evidence type="ECO:0000313" key="1">
    <source>
        <dbReference type="EMBL" id="ELR64505.1"/>
    </source>
</evidence>
<proteinExistence type="predicted"/>
<accession>L8J6M0</accession>
<reference evidence="1 2" key="1">
    <citation type="submission" date="2012-12" db="EMBL/GenBank/DDBJ databases">
        <title>Genome Assembly of Photobacterium sp. AK15.</title>
        <authorList>
            <person name="Khatri I."/>
            <person name="Vaidya B."/>
            <person name="Srinivas T.N.R."/>
            <person name="Subramanian S."/>
            <person name="Pinnaka A."/>
        </authorList>
    </citation>
    <scope>NUCLEOTIDE SEQUENCE [LARGE SCALE GENOMIC DNA]</scope>
    <source>
        <strain evidence="1 2">AK15</strain>
    </source>
</reference>
<keyword evidence="2" id="KW-1185">Reference proteome</keyword>
<sequence>MELQSDATAPVSGATNLIPLTLAEIKKKLSHLGVMDDDIEYLLSHSQADARAVAEQKDNLLVDMQWNFRSATPPPSTGMESPINWGQQSLLRTKKILGRVAFVINSPKFKHRFNSQLSCLKASTFVGGLNGADVIPNNYQGFKQVVFNALAKSDGHYNLYAYNKISGGNAYGGVGAPNMYFAPNQLDNSPMNQSAPLLLHELTHTFGYQHAGIEAGNFTPSNLPYYVQMITDNGGMNERDFPNLIDLYHHSYEKGYLLPDSDLNIDVFSQYFGNS</sequence>
<protein>
    <submittedName>
        <fullName evidence="1">Uncharacterized protein</fullName>
    </submittedName>
</protein>
<dbReference type="Proteomes" id="UP000011134">
    <property type="component" value="Unassembled WGS sequence"/>
</dbReference>